<sequence>MKKKRLHLRNGLHRWIAIFIVGVISLFLVIGSLTSIDGKYRLGSSSIKQWATNFSGETLMYLFGAENRYFTQVLAEETKPPALTTVLFELATNIKPNDPRSLLGRELPGFAFFDSKIIVAGQGTDYTTLPIESPPPIEDMLIEREASIDDVEDPEDTPITPPSKTTEGRKVVYIYHTHSRESFLPHLPEVKNIDQAYHSEVNITLVGERLGKEFERRGIGAIVETRDIQQIVKDQGKKWNQSYDVSRSIIQEAVSQNSDIKFIFDLHRDSHRRDVTTVTIDGETYARTFFVLGGENANYEENEQMALKLHEMLQKKYPGLSRGSVVRKGTGVNGIYNQDISDYSILIEIGGVDNSLEETYRTAEALADIISEYYWEIQGASRQ</sequence>
<dbReference type="Proteomes" id="UP000217083">
    <property type="component" value="Unassembled WGS sequence"/>
</dbReference>
<dbReference type="RefSeq" id="WP_094922827.1">
    <property type="nucleotide sequence ID" value="NZ_NPIA01000002.1"/>
</dbReference>
<dbReference type="SUPFAM" id="SSF53187">
    <property type="entry name" value="Zn-dependent exopeptidases"/>
    <property type="match status" value="1"/>
</dbReference>
<keyword evidence="3" id="KW-1185">Reference proteome</keyword>
<dbReference type="NCBIfam" id="TIGR02867">
    <property type="entry name" value="spore_II_P"/>
    <property type="match status" value="1"/>
</dbReference>
<feature type="transmembrane region" description="Helical" evidence="1">
    <location>
        <begin position="12"/>
        <end position="33"/>
    </location>
</feature>
<dbReference type="AlphaFoldDB" id="A0A263BVM8"/>
<proteinExistence type="predicted"/>
<evidence type="ECO:0000313" key="3">
    <source>
        <dbReference type="Proteomes" id="UP000217083"/>
    </source>
</evidence>
<evidence type="ECO:0000256" key="1">
    <source>
        <dbReference type="SAM" id="Phobius"/>
    </source>
</evidence>
<name>A0A263BVM8_9BACI</name>
<gene>
    <name evidence="2" type="ORF">CIB95_05185</name>
</gene>
<keyword evidence="1" id="KW-0472">Membrane</keyword>
<evidence type="ECO:0000313" key="2">
    <source>
        <dbReference type="EMBL" id="OZM57760.1"/>
    </source>
</evidence>
<keyword evidence="1" id="KW-0812">Transmembrane</keyword>
<reference evidence="2 3" key="2">
    <citation type="submission" date="2017-09" db="EMBL/GenBank/DDBJ databases">
        <title>Bacillus patelloidae sp. nov., isolated from the intestinal tract of a marine limpet.</title>
        <authorList>
            <person name="Liu R."/>
            <person name="Dong C."/>
            <person name="Shao Z."/>
        </authorList>
    </citation>
    <scope>NUCLEOTIDE SEQUENCE [LARGE SCALE GENOMIC DNA]</scope>
    <source>
        <strain evidence="2 3">SA5d-4</strain>
    </source>
</reference>
<organism evidence="2 3">
    <name type="scientific">Lottiidibacillus patelloidae</name>
    <dbReference type="NCBI Taxonomy" id="2670334"/>
    <lineage>
        <taxon>Bacteria</taxon>
        <taxon>Bacillati</taxon>
        <taxon>Bacillota</taxon>
        <taxon>Bacilli</taxon>
        <taxon>Bacillales</taxon>
        <taxon>Bacillaceae</taxon>
        <taxon>Lottiidibacillus</taxon>
    </lineage>
</organism>
<accession>A0A263BVM8</accession>
<dbReference type="InterPro" id="IPR010897">
    <property type="entry name" value="Spore_II_P"/>
</dbReference>
<protein>
    <submittedName>
        <fullName evidence="2">Stage II sporulation protein P</fullName>
    </submittedName>
</protein>
<dbReference type="EMBL" id="NPIA01000002">
    <property type="protein sequence ID" value="OZM57760.1"/>
    <property type="molecule type" value="Genomic_DNA"/>
</dbReference>
<comment type="caution">
    <text evidence="2">The sequence shown here is derived from an EMBL/GenBank/DDBJ whole genome shotgun (WGS) entry which is preliminary data.</text>
</comment>
<dbReference type="Pfam" id="PF07454">
    <property type="entry name" value="SpoIIP"/>
    <property type="match status" value="1"/>
</dbReference>
<reference evidence="3" key="1">
    <citation type="submission" date="2017-08" db="EMBL/GenBank/DDBJ databases">
        <authorList>
            <person name="Huang Z."/>
        </authorList>
    </citation>
    <scope>NUCLEOTIDE SEQUENCE [LARGE SCALE GENOMIC DNA]</scope>
    <source>
        <strain evidence="3">SA5d-4</strain>
    </source>
</reference>
<keyword evidence="1" id="KW-1133">Transmembrane helix</keyword>